<name>A0A6A6LCP5_HEVBR</name>
<dbReference type="EMBL" id="JAAGAX010000012">
    <property type="protein sequence ID" value="KAF2297389.1"/>
    <property type="molecule type" value="Genomic_DNA"/>
</dbReference>
<keyword evidence="2" id="KW-1185">Reference proteome</keyword>
<evidence type="ECO:0000313" key="2">
    <source>
        <dbReference type="Proteomes" id="UP000467840"/>
    </source>
</evidence>
<organism evidence="1 2">
    <name type="scientific">Hevea brasiliensis</name>
    <name type="common">Para rubber tree</name>
    <name type="synonym">Siphonia brasiliensis</name>
    <dbReference type="NCBI Taxonomy" id="3981"/>
    <lineage>
        <taxon>Eukaryota</taxon>
        <taxon>Viridiplantae</taxon>
        <taxon>Streptophyta</taxon>
        <taxon>Embryophyta</taxon>
        <taxon>Tracheophyta</taxon>
        <taxon>Spermatophyta</taxon>
        <taxon>Magnoliopsida</taxon>
        <taxon>eudicotyledons</taxon>
        <taxon>Gunneridae</taxon>
        <taxon>Pentapetalae</taxon>
        <taxon>rosids</taxon>
        <taxon>fabids</taxon>
        <taxon>Malpighiales</taxon>
        <taxon>Euphorbiaceae</taxon>
        <taxon>Crotonoideae</taxon>
        <taxon>Micrandreae</taxon>
        <taxon>Hevea</taxon>
    </lineage>
</organism>
<accession>A0A6A6LCP5</accession>
<dbReference type="Proteomes" id="UP000467840">
    <property type="component" value="Chromosome 18"/>
</dbReference>
<evidence type="ECO:0000313" key="1">
    <source>
        <dbReference type="EMBL" id="KAF2297389.1"/>
    </source>
</evidence>
<gene>
    <name evidence="1" type="ORF">GH714_022650</name>
</gene>
<reference evidence="1 2" key="1">
    <citation type="journal article" date="2020" name="Mol. Plant">
        <title>The Chromosome-Based Rubber Tree Genome Provides New Insights into Spurge Genome Evolution and Rubber Biosynthesis.</title>
        <authorList>
            <person name="Liu J."/>
            <person name="Shi C."/>
            <person name="Shi C.C."/>
            <person name="Li W."/>
            <person name="Zhang Q.J."/>
            <person name="Zhang Y."/>
            <person name="Li K."/>
            <person name="Lu H.F."/>
            <person name="Shi C."/>
            <person name="Zhu S.T."/>
            <person name="Xiao Z.Y."/>
            <person name="Nan H."/>
            <person name="Yue Y."/>
            <person name="Zhu X.G."/>
            <person name="Wu Y."/>
            <person name="Hong X.N."/>
            <person name="Fan G.Y."/>
            <person name="Tong Y."/>
            <person name="Zhang D."/>
            <person name="Mao C.L."/>
            <person name="Liu Y.L."/>
            <person name="Hao S.J."/>
            <person name="Liu W.Q."/>
            <person name="Lv M.Q."/>
            <person name="Zhang H.B."/>
            <person name="Liu Y."/>
            <person name="Hu-Tang G.R."/>
            <person name="Wang J.P."/>
            <person name="Wang J.H."/>
            <person name="Sun Y.H."/>
            <person name="Ni S.B."/>
            <person name="Chen W.B."/>
            <person name="Zhang X.C."/>
            <person name="Jiao Y.N."/>
            <person name="Eichler E.E."/>
            <person name="Li G.H."/>
            <person name="Liu X."/>
            <person name="Gao L.Z."/>
        </authorList>
    </citation>
    <scope>NUCLEOTIDE SEQUENCE [LARGE SCALE GENOMIC DNA]</scope>
    <source>
        <strain evidence="2">cv. GT1</strain>
        <tissue evidence="1">Leaf</tissue>
    </source>
</reference>
<dbReference type="AlphaFoldDB" id="A0A6A6LCP5"/>
<protein>
    <submittedName>
        <fullName evidence="1">Uncharacterized protein</fullName>
    </submittedName>
</protein>
<proteinExistence type="predicted"/>
<sequence>MLKVASLVVYCEASQSRCWLAISEIDLDLVSFAKPVPDLSGYGSSPMRSYGVLPHIPRFPLGLQVLSKEVLMFNEQVLLVKMKMKLILAATELGTINFRPTYKKGGACKIIEYCDVNYGGDRDTRPSTTGHVLTLGLGAVSWCSIREGKKQKQITIQPTTAAISWQEKKDLADKEEVALEKEIEDLRKWVQQARKSKSSTSTGIMASVWKFHKENDECSPN</sequence>
<comment type="caution">
    <text evidence="1">The sequence shown here is derived from an EMBL/GenBank/DDBJ whole genome shotgun (WGS) entry which is preliminary data.</text>
</comment>